<gene>
    <name evidence="10" type="ORF">ENM88_05010</name>
    <name evidence="9" type="ORF">ENP77_02540</name>
</gene>
<dbReference type="GO" id="GO:0008654">
    <property type="term" value="P:phospholipid biosynthetic process"/>
    <property type="evidence" value="ECO:0007669"/>
    <property type="project" value="UniProtKB-KW"/>
</dbReference>
<comment type="caution">
    <text evidence="9">The sequence shown here is derived from an EMBL/GenBank/DDBJ whole genome shotgun (WGS) entry which is preliminary data.</text>
</comment>
<keyword evidence="7" id="KW-1208">Phospholipid metabolism</keyword>
<name>A0A7C1T1J3_THEPE</name>
<dbReference type="PANTHER" id="PTHR42685:SF18">
    <property type="entry name" value="DIGERANYLGERANYLGLYCEROPHOSPHOLIPID REDUCTASE"/>
    <property type="match status" value="1"/>
</dbReference>
<keyword evidence="4" id="KW-0560">Oxidoreductase</keyword>
<organism evidence="9">
    <name type="scientific">Thermofilum pendens</name>
    <dbReference type="NCBI Taxonomy" id="2269"/>
    <lineage>
        <taxon>Archaea</taxon>
        <taxon>Thermoproteota</taxon>
        <taxon>Thermoprotei</taxon>
        <taxon>Thermofilales</taxon>
        <taxon>Thermofilaceae</taxon>
        <taxon>Thermofilum</taxon>
    </lineage>
</organism>
<sequence length="389" mass="41563">MRYDAVVVGAGPAGLTFARFLASKGFRVAVLEKNETLAVKPCGEGISARVPVTAELSRSDVPRFVSREIRGALVVAPNGKGVTITGDSGDMGYVINKRNFLRVLGEYAASAGADIYVKEPVREALKSGNTVRVTARTVEVEASLLVGADGYLSFVAKKFGLESPGERRVIPTVQYVMANVSTPDPNLTYFYLGNDVAPGGYVWVFPKDGTVANVGIGVQGAAPRAYLDKFIKSHPEMFSRAKILEFQGAAVTISGLLKKIVTDNVMLIGEAAGQVIPLTGGGIHTSVAGGKIAAEVAAKALEAGNLSERTLSEYKRKYDEYWGRRIRDSLKALHVVEKLSDDELNQLADILTGEDVVNLANGENVAKVALKLLKHPVFSIKLARALLSE</sequence>
<proteinExistence type="predicted"/>
<dbReference type="PRINTS" id="PR00420">
    <property type="entry name" value="RNGMNOXGNASE"/>
</dbReference>
<evidence type="ECO:0000256" key="2">
    <source>
        <dbReference type="ARBA" id="ARBA00022630"/>
    </source>
</evidence>
<reference evidence="9" key="1">
    <citation type="journal article" date="2020" name="mSystems">
        <title>Genome- and Community-Level Interaction Insights into Carbon Utilization and Element Cycling Functions of Hydrothermarchaeota in Hydrothermal Sediment.</title>
        <authorList>
            <person name="Zhou Z."/>
            <person name="Liu Y."/>
            <person name="Xu W."/>
            <person name="Pan J."/>
            <person name="Luo Z.H."/>
            <person name="Li M."/>
        </authorList>
    </citation>
    <scope>NUCLEOTIDE SEQUENCE [LARGE SCALE GENOMIC DNA]</scope>
    <source>
        <strain evidence="10">SpSt-1125</strain>
        <strain evidence="9">SpSt-25</strain>
    </source>
</reference>
<dbReference type="Pfam" id="PF22578">
    <property type="entry name" value="GGR_cat"/>
    <property type="match status" value="1"/>
</dbReference>
<evidence type="ECO:0000259" key="8">
    <source>
        <dbReference type="Pfam" id="PF22578"/>
    </source>
</evidence>
<dbReference type="InterPro" id="IPR054715">
    <property type="entry name" value="GGR_cat"/>
</dbReference>
<evidence type="ECO:0000256" key="5">
    <source>
        <dbReference type="ARBA" id="ARBA00023098"/>
    </source>
</evidence>
<dbReference type="Pfam" id="PF13450">
    <property type="entry name" value="NAD_binding_8"/>
    <property type="match status" value="1"/>
</dbReference>
<evidence type="ECO:0000256" key="7">
    <source>
        <dbReference type="ARBA" id="ARBA00023264"/>
    </source>
</evidence>
<evidence type="ECO:0000256" key="6">
    <source>
        <dbReference type="ARBA" id="ARBA00023209"/>
    </source>
</evidence>
<dbReference type="PANTHER" id="PTHR42685">
    <property type="entry name" value="GERANYLGERANYL DIPHOSPHATE REDUCTASE"/>
    <property type="match status" value="1"/>
</dbReference>
<keyword evidence="3" id="KW-0274">FAD</keyword>
<dbReference type="AlphaFoldDB" id="A0A7C1T1J3"/>
<dbReference type="InterPro" id="IPR050407">
    <property type="entry name" value="Geranylgeranyl_reductase"/>
</dbReference>
<dbReference type="GO" id="GO:0016628">
    <property type="term" value="F:oxidoreductase activity, acting on the CH-CH group of donors, NAD or NADP as acceptor"/>
    <property type="evidence" value="ECO:0007669"/>
    <property type="project" value="InterPro"/>
</dbReference>
<keyword evidence="6" id="KW-0594">Phospholipid biosynthesis</keyword>
<keyword evidence="2" id="KW-0285">Flavoprotein</keyword>
<evidence type="ECO:0000256" key="1">
    <source>
        <dbReference type="ARBA" id="ARBA00022516"/>
    </source>
</evidence>
<keyword evidence="5" id="KW-0443">Lipid metabolism</keyword>
<dbReference type="EMBL" id="DRZM01000153">
    <property type="protein sequence ID" value="HHP05094.1"/>
    <property type="molecule type" value="Genomic_DNA"/>
</dbReference>
<dbReference type="NCBIfam" id="TIGR02032">
    <property type="entry name" value="GG-red-SF"/>
    <property type="match status" value="1"/>
</dbReference>
<dbReference type="InterPro" id="IPR011777">
    <property type="entry name" value="Geranylgeranyl_Rdtase_fam"/>
</dbReference>
<dbReference type="InterPro" id="IPR036188">
    <property type="entry name" value="FAD/NAD-bd_sf"/>
</dbReference>
<feature type="domain" description="Digeranylgeranylglycerophospholipid reductase catalytic" evidence="8">
    <location>
        <begin position="172"/>
        <end position="251"/>
    </location>
</feature>
<evidence type="ECO:0000256" key="3">
    <source>
        <dbReference type="ARBA" id="ARBA00022827"/>
    </source>
</evidence>
<accession>A0A7C1T1J3</accession>
<dbReference type="EMBL" id="DSKP01000087">
    <property type="protein sequence ID" value="HEB48658.1"/>
    <property type="molecule type" value="Genomic_DNA"/>
</dbReference>
<protein>
    <submittedName>
        <fullName evidence="9">NAD(P)/FAD-dependent oxidoreductase</fullName>
    </submittedName>
</protein>
<dbReference type="SUPFAM" id="SSF51905">
    <property type="entry name" value="FAD/NAD(P)-binding domain"/>
    <property type="match status" value="1"/>
</dbReference>
<dbReference type="Gene3D" id="3.50.50.60">
    <property type="entry name" value="FAD/NAD(P)-binding domain"/>
    <property type="match status" value="1"/>
</dbReference>
<evidence type="ECO:0000256" key="4">
    <source>
        <dbReference type="ARBA" id="ARBA00023002"/>
    </source>
</evidence>
<keyword evidence="1" id="KW-0444">Lipid biosynthesis</keyword>
<evidence type="ECO:0000313" key="10">
    <source>
        <dbReference type="EMBL" id="HHP05094.1"/>
    </source>
</evidence>
<evidence type="ECO:0000313" key="9">
    <source>
        <dbReference type="EMBL" id="HEB48658.1"/>
    </source>
</evidence>